<dbReference type="RefSeq" id="WP_197661781.1">
    <property type="nucleotide sequence ID" value="NZ_JAEAGR010000012.1"/>
</dbReference>
<dbReference type="Pfam" id="PF00692">
    <property type="entry name" value="dUTPase"/>
    <property type="match status" value="1"/>
</dbReference>
<gene>
    <name evidence="7" type="ORF">I5677_11580</name>
</gene>
<sequence length="176" mass="20130">MKRIAKFEKVSLKQFRESWIDTFYPHNNIEDEVQLNIENIYSKIKLPQRATTGSAGYDFYSPLKFSLNPGETIKIPTGIRVRIDEGWVLKCYPRSGLGFKYRLQMNNTVGIIDSDYYHSDNEGHIFCKITNDSKEGKSVMLDEGTGFMQGIFVEYGITVDDEVEEIRNGGFGSTTK</sequence>
<organism evidence="7 8">
    <name type="scientific">Mobilitalea sibirica</name>
    <dbReference type="NCBI Taxonomy" id="1462919"/>
    <lineage>
        <taxon>Bacteria</taxon>
        <taxon>Bacillati</taxon>
        <taxon>Bacillota</taxon>
        <taxon>Clostridia</taxon>
        <taxon>Lachnospirales</taxon>
        <taxon>Lachnospiraceae</taxon>
        <taxon>Mobilitalea</taxon>
    </lineage>
</organism>
<dbReference type="SUPFAM" id="SSF51283">
    <property type="entry name" value="dUTPase-like"/>
    <property type="match status" value="1"/>
</dbReference>
<accession>A0A8J7H3K3</accession>
<dbReference type="InterPro" id="IPR008181">
    <property type="entry name" value="dUTPase"/>
</dbReference>
<evidence type="ECO:0000256" key="1">
    <source>
        <dbReference type="ARBA" id="ARBA00006581"/>
    </source>
</evidence>
<keyword evidence="3" id="KW-0378">Hydrolase</keyword>
<dbReference type="PANTHER" id="PTHR11241:SF0">
    <property type="entry name" value="DEOXYURIDINE 5'-TRIPHOSPHATE NUCLEOTIDOHYDROLASE"/>
    <property type="match status" value="1"/>
</dbReference>
<dbReference type="InterPro" id="IPR033704">
    <property type="entry name" value="dUTPase_trimeric"/>
</dbReference>
<dbReference type="Proteomes" id="UP000623269">
    <property type="component" value="Unassembled WGS sequence"/>
</dbReference>
<keyword evidence="4" id="KW-0546">Nucleotide metabolism</keyword>
<dbReference type="GO" id="GO:0004170">
    <property type="term" value="F:dUTP diphosphatase activity"/>
    <property type="evidence" value="ECO:0007669"/>
    <property type="project" value="UniProtKB-EC"/>
</dbReference>
<proteinExistence type="inferred from homology"/>
<name>A0A8J7H3K3_9FIRM</name>
<comment type="similarity">
    <text evidence="1">Belongs to the dUTPase family.</text>
</comment>
<dbReference type="GO" id="GO:0046081">
    <property type="term" value="P:dUTP catabolic process"/>
    <property type="evidence" value="ECO:0007669"/>
    <property type="project" value="InterPro"/>
</dbReference>
<dbReference type="AlphaFoldDB" id="A0A8J7H3K3"/>
<dbReference type="InterPro" id="IPR036157">
    <property type="entry name" value="dUTPase-like_sf"/>
</dbReference>
<dbReference type="InterPro" id="IPR029054">
    <property type="entry name" value="dUTPase-like"/>
</dbReference>
<evidence type="ECO:0000256" key="5">
    <source>
        <dbReference type="ARBA" id="ARBA00047686"/>
    </source>
</evidence>
<dbReference type="EMBL" id="JAEAGR010000012">
    <property type="protein sequence ID" value="MBH1941535.1"/>
    <property type="molecule type" value="Genomic_DNA"/>
</dbReference>
<evidence type="ECO:0000256" key="2">
    <source>
        <dbReference type="ARBA" id="ARBA00012379"/>
    </source>
</evidence>
<dbReference type="GO" id="GO:0006226">
    <property type="term" value="P:dUMP biosynthetic process"/>
    <property type="evidence" value="ECO:0007669"/>
    <property type="project" value="InterPro"/>
</dbReference>
<comment type="caution">
    <text evidence="7">The sequence shown here is derived from an EMBL/GenBank/DDBJ whole genome shotgun (WGS) entry which is preliminary data.</text>
</comment>
<protein>
    <recommendedName>
        <fullName evidence="2">dUTP diphosphatase</fullName>
        <ecNumber evidence="2">3.6.1.23</ecNumber>
    </recommendedName>
</protein>
<keyword evidence="8" id="KW-1185">Reference proteome</keyword>
<dbReference type="EC" id="3.6.1.23" evidence="2"/>
<dbReference type="Gene3D" id="2.70.40.10">
    <property type="match status" value="1"/>
</dbReference>
<dbReference type="PANTHER" id="PTHR11241">
    <property type="entry name" value="DEOXYURIDINE 5'-TRIPHOSPHATE NUCLEOTIDOHYDROLASE"/>
    <property type="match status" value="1"/>
</dbReference>
<dbReference type="CDD" id="cd07557">
    <property type="entry name" value="trimeric_dUTPase"/>
    <property type="match status" value="1"/>
</dbReference>
<comment type="catalytic activity">
    <reaction evidence="5">
        <text>dUTP + H2O = dUMP + diphosphate + H(+)</text>
        <dbReference type="Rhea" id="RHEA:10248"/>
        <dbReference type="ChEBI" id="CHEBI:15377"/>
        <dbReference type="ChEBI" id="CHEBI:15378"/>
        <dbReference type="ChEBI" id="CHEBI:33019"/>
        <dbReference type="ChEBI" id="CHEBI:61555"/>
        <dbReference type="ChEBI" id="CHEBI:246422"/>
        <dbReference type="EC" id="3.6.1.23"/>
    </reaction>
</comment>
<evidence type="ECO:0000313" key="8">
    <source>
        <dbReference type="Proteomes" id="UP000623269"/>
    </source>
</evidence>
<dbReference type="GO" id="GO:0000287">
    <property type="term" value="F:magnesium ion binding"/>
    <property type="evidence" value="ECO:0007669"/>
    <property type="project" value="InterPro"/>
</dbReference>
<evidence type="ECO:0000259" key="6">
    <source>
        <dbReference type="Pfam" id="PF00692"/>
    </source>
</evidence>
<feature type="domain" description="dUTPase-like" evidence="6">
    <location>
        <begin position="43"/>
        <end position="174"/>
    </location>
</feature>
<evidence type="ECO:0000313" key="7">
    <source>
        <dbReference type="EMBL" id="MBH1941535.1"/>
    </source>
</evidence>
<evidence type="ECO:0000256" key="4">
    <source>
        <dbReference type="ARBA" id="ARBA00023080"/>
    </source>
</evidence>
<evidence type="ECO:0000256" key="3">
    <source>
        <dbReference type="ARBA" id="ARBA00022801"/>
    </source>
</evidence>
<reference evidence="7" key="1">
    <citation type="submission" date="2020-12" db="EMBL/GenBank/DDBJ databases">
        <title>M. sibirica DSM 26468T genome.</title>
        <authorList>
            <person name="Thieme N."/>
            <person name="Rettenmaier R."/>
            <person name="Zverlov V."/>
            <person name="Liebl W."/>
        </authorList>
    </citation>
    <scope>NUCLEOTIDE SEQUENCE</scope>
    <source>
        <strain evidence="7">DSM 26468</strain>
    </source>
</reference>